<gene>
    <name evidence="3" type="ORF">PSNMU_V1.4_AUG-EV-PASAV3_0031300</name>
</gene>
<evidence type="ECO:0000256" key="2">
    <source>
        <dbReference type="SAM" id="SignalP"/>
    </source>
</evidence>
<keyword evidence="4" id="KW-1185">Reference proteome</keyword>
<feature type="region of interest" description="Disordered" evidence="1">
    <location>
        <begin position="85"/>
        <end position="110"/>
    </location>
</feature>
<organism evidence="3 4">
    <name type="scientific">Pseudo-nitzschia multistriata</name>
    <dbReference type="NCBI Taxonomy" id="183589"/>
    <lineage>
        <taxon>Eukaryota</taxon>
        <taxon>Sar</taxon>
        <taxon>Stramenopiles</taxon>
        <taxon>Ochrophyta</taxon>
        <taxon>Bacillariophyta</taxon>
        <taxon>Bacillariophyceae</taxon>
        <taxon>Bacillariophycidae</taxon>
        <taxon>Bacillariales</taxon>
        <taxon>Bacillariaceae</taxon>
        <taxon>Pseudo-nitzschia</taxon>
    </lineage>
</organism>
<feature type="region of interest" description="Disordered" evidence="1">
    <location>
        <begin position="192"/>
        <end position="223"/>
    </location>
</feature>
<feature type="chain" id="PRO_5019009864" description="Prolyl 4-hydroxylase alpha subunit Fe(2+) 2OG dioxygenase domain-containing protein" evidence="2">
    <location>
        <begin position="27"/>
        <end position="566"/>
    </location>
</feature>
<reference evidence="3 4" key="1">
    <citation type="submission" date="2019-01" db="EMBL/GenBank/DDBJ databases">
        <authorList>
            <person name="Ferrante I. M."/>
        </authorList>
    </citation>
    <scope>NUCLEOTIDE SEQUENCE [LARGE SCALE GENOMIC DNA]</scope>
    <source>
        <strain evidence="3 4">B856</strain>
    </source>
</reference>
<dbReference type="AlphaFoldDB" id="A0A448Z2Z8"/>
<evidence type="ECO:0000256" key="1">
    <source>
        <dbReference type="SAM" id="MobiDB-lite"/>
    </source>
</evidence>
<sequence>MNYNSSEKSHFFLLALICLLTVLAAAVDFDDVDPSTVIAKASKSRSEQSPVQKDRSVAIYDNVLSNKTADWLHLECVAWSEDAEQRKDKQRQAQHATAADPNKKSNNDDHRYLDPIIEFPLEHPERHSPLQQFLNGLLWQMEERQHQAAPLEPGAAGQTSKRTNKKYYVEYWTRQEWQHILAHQDMDEGLYRQRSHQRWSERQKQPQGEASPNARGDLSSAPSGQHFDDLRHPLFGHVLYLRVGSRVKGPTVVFGAANGGELVEQGVAGSSTMVSVPAWKGRLLRFKGDLLHAVPRPYDVYWTFDQSEQHSIHHPRAEWERSVLLFNLWEHGQGGDDPSQTREQQQLLLVDKILDCGDGQWIPDRTTCAMSENQNKENVAKHTGAAHNADGEQELFSCNDAGDWEEIPVVRKTAFESPQAIKTATATTATTAPDDDDDLFSLLLYFAKWWWNYLLLLLDDSDSKAVEHFSVPLMGDPRRTGIDARVARMQSRKKATRDTNTNPDTHEAKPNHYSPARESMAESYWPTIVEIETDPRYQQHSLVLVPSGEQQKRHRSRNGGDLPEEL</sequence>
<dbReference type="OrthoDB" id="45632at2759"/>
<feature type="compositionally biased region" description="Basic and acidic residues" evidence="1">
    <location>
        <begin position="101"/>
        <end position="110"/>
    </location>
</feature>
<evidence type="ECO:0000313" key="3">
    <source>
        <dbReference type="EMBL" id="VEU36374.1"/>
    </source>
</evidence>
<dbReference type="Proteomes" id="UP000291116">
    <property type="component" value="Unassembled WGS sequence"/>
</dbReference>
<feature type="region of interest" description="Disordered" evidence="1">
    <location>
        <begin position="540"/>
        <end position="566"/>
    </location>
</feature>
<protein>
    <recommendedName>
        <fullName evidence="5">Prolyl 4-hydroxylase alpha subunit Fe(2+) 2OG dioxygenase domain-containing protein</fullName>
    </recommendedName>
</protein>
<evidence type="ECO:0000313" key="4">
    <source>
        <dbReference type="Proteomes" id="UP000291116"/>
    </source>
</evidence>
<feature type="region of interest" description="Disordered" evidence="1">
    <location>
        <begin position="489"/>
        <end position="517"/>
    </location>
</feature>
<proteinExistence type="predicted"/>
<accession>A0A448Z2Z8</accession>
<name>A0A448Z2Z8_9STRA</name>
<dbReference type="EMBL" id="CAACVS010000087">
    <property type="protein sequence ID" value="VEU36374.1"/>
    <property type="molecule type" value="Genomic_DNA"/>
</dbReference>
<feature type="signal peptide" evidence="2">
    <location>
        <begin position="1"/>
        <end position="26"/>
    </location>
</feature>
<keyword evidence="2" id="KW-0732">Signal</keyword>
<evidence type="ECO:0008006" key="5">
    <source>
        <dbReference type="Google" id="ProtNLM"/>
    </source>
</evidence>